<dbReference type="EMBL" id="MABE01000663">
    <property type="protein sequence ID" value="OUS36332.1"/>
    <property type="molecule type" value="Genomic_DNA"/>
</dbReference>
<dbReference type="AlphaFoldDB" id="A0A1Y5HMI1"/>
<protein>
    <submittedName>
        <fullName evidence="1">Uncharacterized protein</fullName>
    </submittedName>
</protein>
<comment type="caution">
    <text evidence="1">The sequence shown here is derived from an EMBL/GenBank/DDBJ whole genome shotgun (WGS) entry which is preliminary data.</text>
</comment>
<evidence type="ECO:0000313" key="1">
    <source>
        <dbReference type="EMBL" id="OUS36332.1"/>
    </source>
</evidence>
<proteinExistence type="predicted"/>
<sequence>MRCHYCKKEVLGSNPITVPGIGPAHDICHQTRLTTERIFNGLNIAQLDDVQFNELSDLVMMEKNSRAPSLGASCDEFEIELF</sequence>
<evidence type="ECO:0000313" key="2">
    <source>
        <dbReference type="Proteomes" id="UP000227088"/>
    </source>
</evidence>
<name>A0A1Y5HMI1_OLEAN</name>
<accession>A0A1Y5HMI1</accession>
<organism evidence="1 2">
    <name type="scientific">Oleispira antarctica</name>
    <dbReference type="NCBI Taxonomy" id="188908"/>
    <lineage>
        <taxon>Bacteria</taxon>
        <taxon>Pseudomonadati</taxon>
        <taxon>Pseudomonadota</taxon>
        <taxon>Gammaproteobacteria</taxon>
        <taxon>Oceanospirillales</taxon>
        <taxon>Oceanospirillaceae</taxon>
        <taxon>Oleispira</taxon>
    </lineage>
</organism>
<dbReference type="Proteomes" id="UP000227088">
    <property type="component" value="Unassembled WGS sequence"/>
</dbReference>
<reference evidence="2" key="1">
    <citation type="journal article" date="2017" name="Proc. Natl. Acad. Sci. U.S.A.">
        <title>Simulation of Deepwater Horizon oil plume reveals substrate specialization within a complex community of hydrocarbon degraders.</title>
        <authorList>
            <person name="Hu P."/>
            <person name="Dubinsky E.A."/>
            <person name="Probst A.J."/>
            <person name="Wang J."/>
            <person name="Sieber C.M.K."/>
            <person name="Tom L.M."/>
            <person name="Gardinali P."/>
            <person name="Banfield J.F."/>
            <person name="Atlas R.M."/>
            <person name="Andersen G.L."/>
        </authorList>
    </citation>
    <scope>NUCLEOTIDE SEQUENCE [LARGE SCALE GENOMIC DNA]</scope>
</reference>
<gene>
    <name evidence="1" type="ORF">A9R00_11630</name>
</gene>